<evidence type="ECO:0000313" key="1">
    <source>
        <dbReference type="EMBL" id="GLS74604.1"/>
    </source>
</evidence>
<gene>
    <name evidence="1" type="ORF">GCM10007890_66220</name>
</gene>
<dbReference type="Proteomes" id="UP001157440">
    <property type="component" value="Unassembled WGS sequence"/>
</dbReference>
<accession>A0AA37WVH9</accession>
<evidence type="ECO:0000313" key="2">
    <source>
        <dbReference type="Proteomes" id="UP001157440"/>
    </source>
</evidence>
<sequence length="59" mass="6096">MPPMPTRPIFVRVALAVVLMAALVVLADGVARHELRQAIGSTTVASAAIAEQPADASDE</sequence>
<dbReference type="AlphaFoldDB" id="A0AA37WVH9"/>
<proteinExistence type="predicted"/>
<organism evidence="1 2">
    <name type="scientific">Methylobacterium tardum</name>
    <dbReference type="NCBI Taxonomy" id="374432"/>
    <lineage>
        <taxon>Bacteria</taxon>
        <taxon>Pseudomonadati</taxon>
        <taxon>Pseudomonadota</taxon>
        <taxon>Alphaproteobacteria</taxon>
        <taxon>Hyphomicrobiales</taxon>
        <taxon>Methylobacteriaceae</taxon>
        <taxon>Methylobacterium</taxon>
    </lineage>
</organism>
<protein>
    <submittedName>
        <fullName evidence="1">Uncharacterized protein</fullName>
    </submittedName>
</protein>
<keyword evidence="2" id="KW-1185">Reference proteome</keyword>
<reference evidence="2" key="1">
    <citation type="journal article" date="2019" name="Int. J. Syst. Evol. Microbiol.">
        <title>The Global Catalogue of Microorganisms (GCM) 10K type strain sequencing project: providing services to taxonomists for standard genome sequencing and annotation.</title>
        <authorList>
            <consortium name="The Broad Institute Genomics Platform"/>
            <consortium name="The Broad Institute Genome Sequencing Center for Infectious Disease"/>
            <person name="Wu L."/>
            <person name="Ma J."/>
        </authorList>
    </citation>
    <scope>NUCLEOTIDE SEQUENCE [LARGE SCALE GENOMIC DNA]</scope>
    <source>
        <strain evidence="2">NBRC 103632</strain>
    </source>
</reference>
<comment type="caution">
    <text evidence="1">The sequence shown here is derived from an EMBL/GenBank/DDBJ whole genome shotgun (WGS) entry which is preliminary data.</text>
</comment>
<dbReference type="EMBL" id="BSPL01000040">
    <property type="protein sequence ID" value="GLS74604.1"/>
    <property type="molecule type" value="Genomic_DNA"/>
</dbReference>
<name>A0AA37WVH9_9HYPH</name>